<dbReference type="AlphaFoldDB" id="F0H6L1"/>
<comment type="caution">
    <text evidence="1">The sequence shown here is derived from an EMBL/GenBank/DDBJ whole genome shotgun (WGS) entry which is preliminary data.</text>
</comment>
<protein>
    <submittedName>
        <fullName evidence="1">Uncharacterized protein</fullName>
    </submittedName>
</protein>
<dbReference type="EMBL" id="AEXO01000064">
    <property type="protein sequence ID" value="EGC86473.1"/>
    <property type="molecule type" value="Genomic_DNA"/>
</dbReference>
<proteinExistence type="predicted"/>
<organism evidence="1 2">
    <name type="scientific">Prevotella denticola CRIS 18C-A</name>
    <dbReference type="NCBI Taxonomy" id="944557"/>
    <lineage>
        <taxon>Bacteria</taxon>
        <taxon>Pseudomonadati</taxon>
        <taxon>Bacteroidota</taxon>
        <taxon>Bacteroidia</taxon>
        <taxon>Bacteroidales</taxon>
        <taxon>Prevotellaceae</taxon>
        <taxon>Prevotella</taxon>
    </lineage>
</organism>
<gene>
    <name evidence="1" type="ORF">HMPREF9303_1829</name>
</gene>
<reference evidence="1 2" key="1">
    <citation type="submission" date="2011-02" db="EMBL/GenBank/DDBJ databases">
        <authorList>
            <person name="Durkin A.S."/>
            <person name="Madupu R."/>
            <person name="Torralba M."/>
            <person name="Gillis M."/>
            <person name="Methe B."/>
            <person name="Sutton G."/>
            <person name="Nelson K.E."/>
        </authorList>
    </citation>
    <scope>NUCLEOTIDE SEQUENCE [LARGE SCALE GENOMIC DNA]</scope>
    <source>
        <strain evidence="1 2">CRIS 18C-A</strain>
    </source>
</reference>
<keyword evidence="2" id="KW-1185">Reference proteome</keyword>
<dbReference type="RefSeq" id="WP_004352989.1">
    <property type="nucleotide sequence ID" value="NZ_AEXO01000064.1"/>
</dbReference>
<evidence type="ECO:0000313" key="1">
    <source>
        <dbReference type="EMBL" id="EGC86473.1"/>
    </source>
</evidence>
<name>F0H6L1_9BACT</name>
<dbReference type="Proteomes" id="UP000003155">
    <property type="component" value="Unassembled WGS sequence"/>
</dbReference>
<dbReference type="GeneID" id="66712329"/>
<sequence>MKSTTIYQTLEYRNNNKEIEANGPYFCSLRDAQGKIKKGVKAPWLGEGYYFWDTRIEDAKWWGETAYKSKGKGYVVCKTVYDAHSPLLYDLLGDLEAFDEFIKIAQVVKKQFNKKNIRFDFVLKYLKEHTEFNYKAIRAMPVQSSFKNTDICFPKDGLYLAQIRQVQICFFDKTLLQDPIKVIETQSCVTNLQYSSFSFYP</sequence>
<evidence type="ECO:0000313" key="2">
    <source>
        <dbReference type="Proteomes" id="UP000003155"/>
    </source>
</evidence>
<accession>F0H6L1</accession>